<proteinExistence type="predicted"/>
<accession>A0AC61N427</accession>
<organism evidence="1 2">
    <name type="scientific">Aristaeella hokkaidonensis</name>
    <dbReference type="NCBI Taxonomy" id="3046382"/>
    <lineage>
        <taxon>Bacteria</taxon>
        <taxon>Bacillati</taxon>
        <taxon>Bacillota</taxon>
        <taxon>Clostridia</taxon>
        <taxon>Eubacteriales</taxon>
        <taxon>Aristaeellaceae</taxon>
        <taxon>Aristaeella</taxon>
    </lineage>
</organism>
<dbReference type="Proteomes" id="UP000682782">
    <property type="component" value="Chromosome"/>
</dbReference>
<sequence length="314" mass="34862">MDINLTGYLLMMAGGALLCVLWFFAAFRRQAGTPKAAALSGLILLLGIVLGIICARVSWILMRFNAFQARDLFSLRYDELSYFGGVAGVILAVWISAKITGQSGRTVLNAFAPMGALMAAVARFAEVFLGEYGVGYMEEWFEKGLFFPVTIGIAWDEYESEYYLAVFMLSGIFCLIAMVVSLFRSGEHNRLTRTLFYICLPQILLESLRMMSINWLFVRVEMLLCFLFCEAVLVFYAVKANPKKLRSWIPAITGLLVCGIVIVGEFTLDGKITLGGQYISKWIVYGVEIAGLAAIAFMENKGYQRIAAAPIHNS</sequence>
<protein>
    <submittedName>
        <fullName evidence="1">Prolipoprotein diacylglyceryl transferase</fullName>
    </submittedName>
</protein>
<gene>
    <name evidence="1" type="ORF">JYE49_10400</name>
</gene>
<keyword evidence="2" id="KW-1185">Reference proteome</keyword>
<evidence type="ECO:0000313" key="1">
    <source>
        <dbReference type="EMBL" id="QUC66271.1"/>
    </source>
</evidence>
<keyword evidence="1" id="KW-0808">Transferase</keyword>
<dbReference type="EMBL" id="CP068393">
    <property type="protein sequence ID" value="QUC66271.1"/>
    <property type="molecule type" value="Genomic_DNA"/>
</dbReference>
<evidence type="ECO:0000313" key="2">
    <source>
        <dbReference type="Proteomes" id="UP000682782"/>
    </source>
</evidence>
<name>A0AC61N427_9FIRM</name>
<reference evidence="1" key="1">
    <citation type="submission" date="2021-01" db="EMBL/GenBank/DDBJ databases">
        <title>Complete genome sequence of Clostridiales bacterium R-7.</title>
        <authorList>
            <person name="Mahoney-Kurpe S.C."/>
            <person name="Palevich N."/>
            <person name="Koike S."/>
            <person name="Moon C.D."/>
            <person name="Attwood G.T."/>
        </authorList>
    </citation>
    <scope>NUCLEOTIDE SEQUENCE</scope>
    <source>
        <strain evidence="1">R-7</strain>
    </source>
</reference>